<keyword evidence="2" id="KW-1185">Reference proteome</keyword>
<dbReference type="RefSeq" id="WP_183440101.1">
    <property type="nucleotide sequence ID" value="NZ_JACHXD010000003.1"/>
</dbReference>
<name>A0A7W5B7U3_9BURK</name>
<evidence type="ECO:0000313" key="1">
    <source>
        <dbReference type="EMBL" id="MBB3118142.1"/>
    </source>
</evidence>
<reference evidence="1 2" key="1">
    <citation type="submission" date="2020-08" db="EMBL/GenBank/DDBJ databases">
        <title>Genomic Encyclopedia of Type Strains, Phase III (KMG-III): the genomes of soil and plant-associated and newly described type strains.</title>
        <authorList>
            <person name="Whitman W."/>
        </authorList>
    </citation>
    <scope>NUCLEOTIDE SEQUENCE [LARGE SCALE GENOMIC DNA]</scope>
    <source>
        <strain evidence="1 2">CECT 8897</strain>
    </source>
</reference>
<accession>A0A7W5B7U3</accession>
<sequence>MPIPFSDLFARLSRALGFETAESFPPGHPHARTRWNGAYFDIASDVKPDEIERRICAAIANTPLVFAHIVNPTPAMQRALFGVIEQRLRHRHEREAAQCAALLIAAYRSPDVPEAMPGLRQLIDGTSEAEAPARIRAVLSFLSDVQSPFDVIDMP</sequence>
<dbReference type="AlphaFoldDB" id="A0A7W5B7U3"/>
<dbReference type="EMBL" id="JACHXD010000003">
    <property type="protein sequence ID" value="MBB3118142.1"/>
    <property type="molecule type" value="Genomic_DNA"/>
</dbReference>
<dbReference type="Proteomes" id="UP000541535">
    <property type="component" value="Unassembled WGS sequence"/>
</dbReference>
<protein>
    <submittedName>
        <fullName evidence="1">Uncharacterized protein</fullName>
    </submittedName>
</protein>
<comment type="caution">
    <text evidence="1">The sequence shown here is derived from an EMBL/GenBank/DDBJ whole genome shotgun (WGS) entry which is preliminary data.</text>
</comment>
<proteinExistence type="predicted"/>
<evidence type="ECO:0000313" key="2">
    <source>
        <dbReference type="Proteomes" id="UP000541535"/>
    </source>
</evidence>
<organism evidence="1 2">
    <name type="scientific">Pseudoduganella violacea</name>
    <dbReference type="NCBI Taxonomy" id="1715466"/>
    <lineage>
        <taxon>Bacteria</taxon>
        <taxon>Pseudomonadati</taxon>
        <taxon>Pseudomonadota</taxon>
        <taxon>Betaproteobacteria</taxon>
        <taxon>Burkholderiales</taxon>
        <taxon>Oxalobacteraceae</taxon>
        <taxon>Telluria group</taxon>
        <taxon>Pseudoduganella</taxon>
    </lineage>
</organism>
<gene>
    <name evidence="1" type="ORF">FHS03_001173</name>
</gene>